<evidence type="ECO:0000256" key="2">
    <source>
        <dbReference type="ARBA" id="ARBA00007362"/>
    </source>
</evidence>
<dbReference type="PROSITE" id="PS51257">
    <property type="entry name" value="PROKAR_LIPOPROTEIN"/>
    <property type="match status" value="1"/>
</dbReference>
<keyword evidence="3" id="KW-1003">Cell membrane</keyword>
<evidence type="ECO:0000259" key="8">
    <source>
        <dbReference type="Pfam" id="PF00892"/>
    </source>
</evidence>
<evidence type="ECO:0000256" key="7">
    <source>
        <dbReference type="SAM" id="Phobius"/>
    </source>
</evidence>
<comment type="similarity">
    <text evidence="2">Belongs to the EamA transporter family.</text>
</comment>
<feature type="transmembrane region" description="Helical" evidence="7">
    <location>
        <begin position="124"/>
        <end position="141"/>
    </location>
</feature>
<keyword evidence="6 7" id="KW-0472">Membrane</keyword>
<keyword evidence="5 7" id="KW-1133">Transmembrane helix</keyword>
<keyword evidence="10" id="KW-1185">Reference proteome</keyword>
<dbReference type="eggNOG" id="COG0697">
    <property type="taxonomic scope" value="Bacteria"/>
</dbReference>
<evidence type="ECO:0000256" key="6">
    <source>
        <dbReference type="ARBA" id="ARBA00023136"/>
    </source>
</evidence>
<feature type="transmembrane region" description="Helical" evidence="7">
    <location>
        <begin position="267"/>
        <end position="287"/>
    </location>
</feature>
<evidence type="ECO:0000256" key="4">
    <source>
        <dbReference type="ARBA" id="ARBA00022692"/>
    </source>
</evidence>
<dbReference type="PANTHER" id="PTHR42920">
    <property type="entry name" value="OS03G0707200 PROTEIN-RELATED"/>
    <property type="match status" value="1"/>
</dbReference>
<feature type="domain" description="EamA" evidence="8">
    <location>
        <begin position="150"/>
        <end position="282"/>
    </location>
</feature>
<dbReference type="Pfam" id="PF00892">
    <property type="entry name" value="EamA"/>
    <property type="match status" value="2"/>
</dbReference>
<dbReference type="OrthoDB" id="3180815at2"/>
<dbReference type="EMBL" id="JRJU01000001">
    <property type="protein sequence ID" value="KHF41768.1"/>
    <property type="molecule type" value="Genomic_DNA"/>
</dbReference>
<dbReference type="InterPro" id="IPR000620">
    <property type="entry name" value="EamA_dom"/>
</dbReference>
<organism evidence="9 10">
    <name type="scientific">Halalkalibacter okhensis</name>
    <dbReference type="NCBI Taxonomy" id="333138"/>
    <lineage>
        <taxon>Bacteria</taxon>
        <taxon>Bacillati</taxon>
        <taxon>Bacillota</taxon>
        <taxon>Bacilli</taxon>
        <taxon>Bacillales</taxon>
        <taxon>Bacillaceae</taxon>
        <taxon>Halalkalibacter</taxon>
    </lineage>
</organism>
<feature type="transmembrane region" description="Helical" evidence="7">
    <location>
        <begin position="31"/>
        <end position="56"/>
    </location>
</feature>
<feature type="transmembrane region" description="Helical" evidence="7">
    <location>
        <begin position="208"/>
        <end position="230"/>
    </location>
</feature>
<name>A0A0B0IGQ1_9BACI</name>
<dbReference type="Proteomes" id="UP000030832">
    <property type="component" value="Unassembled WGS sequence"/>
</dbReference>
<evidence type="ECO:0000256" key="5">
    <source>
        <dbReference type="ARBA" id="ARBA00022989"/>
    </source>
</evidence>
<feature type="transmembrane region" description="Helical" evidence="7">
    <location>
        <begin position="68"/>
        <end position="86"/>
    </location>
</feature>
<dbReference type="SUPFAM" id="SSF103481">
    <property type="entry name" value="Multidrug resistance efflux transporter EmrE"/>
    <property type="match status" value="2"/>
</dbReference>
<sequence length="301" mass="32816">MKMWHYACFVFLAGCCFGILSTFVKLAYEAGFTVGAVTGGQFLIGTVLIFVLSCFTKRNKLTFKEMRNLLLTGIPMGLTGIFYYHSLQTLDASLAIIFLFQFIWIGALLEWILEKKRTSREKKVAICILLIGSLFATGLLVEGNVRFSLNGALWGILAAFSFATFIYVSGTVGRAVPPVQKSSFLALGGFFIVAVWFPPVFLLEGSTVMGVFPYSFVLGLFGVALPPLLFSIGMPHIGAGLGTILSASELPVAIILSTVVLSETIHWTQWLGVFLIILGIVVGNSKLKFNKPITEKEEASL</sequence>
<proteinExistence type="inferred from homology"/>
<dbReference type="RefSeq" id="WP_034624863.1">
    <property type="nucleotide sequence ID" value="NZ_JRJU01000001.1"/>
</dbReference>
<feature type="transmembrane region" description="Helical" evidence="7">
    <location>
        <begin position="92"/>
        <end position="112"/>
    </location>
</feature>
<dbReference type="InterPro" id="IPR051258">
    <property type="entry name" value="Diverse_Substrate_Transporter"/>
</dbReference>
<feature type="transmembrane region" description="Helical" evidence="7">
    <location>
        <begin position="153"/>
        <end position="172"/>
    </location>
</feature>
<evidence type="ECO:0000313" key="10">
    <source>
        <dbReference type="Proteomes" id="UP000030832"/>
    </source>
</evidence>
<dbReference type="STRING" id="333138.LQ50_00225"/>
<reference evidence="9 10" key="1">
    <citation type="submission" date="2014-09" db="EMBL/GenBank/DDBJ databases">
        <title>Genome sequencing and annotation of Bacillus Okhensis strain Kh10-101T.</title>
        <authorList>
            <person name="Prakash J.S."/>
        </authorList>
    </citation>
    <scope>NUCLEOTIDE SEQUENCE [LARGE SCALE GENOMIC DNA]</scope>
    <source>
        <strain evidence="10">Kh10-101T</strain>
    </source>
</reference>
<comment type="caution">
    <text evidence="9">The sequence shown here is derived from an EMBL/GenBank/DDBJ whole genome shotgun (WGS) entry which is preliminary data.</text>
</comment>
<comment type="subcellular location">
    <subcellularLocation>
        <location evidence="1">Cell membrane</location>
        <topology evidence="1">Multi-pass membrane protein</topology>
    </subcellularLocation>
</comment>
<dbReference type="PANTHER" id="PTHR42920:SF5">
    <property type="entry name" value="EAMA DOMAIN-CONTAINING PROTEIN"/>
    <property type="match status" value="1"/>
</dbReference>
<protein>
    <submittedName>
        <fullName evidence="9">Multidrug DMT transporter permease</fullName>
    </submittedName>
</protein>
<evidence type="ECO:0000256" key="3">
    <source>
        <dbReference type="ARBA" id="ARBA00022475"/>
    </source>
</evidence>
<feature type="transmembrane region" description="Helical" evidence="7">
    <location>
        <begin position="184"/>
        <end position="202"/>
    </location>
</feature>
<dbReference type="GO" id="GO:0005886">
    <property type="term" value="C:plasma membrane"/>
    <property type="evidence" value="ECO:0007669"/>
    <property type="project" value="UniProtKB-SubCell"/>
</dbReference>
<evidence type="ECO:0000256" key="1">
    <source>
        <dbReference type="ARBA" id="ARBA00004651"/>
    </source>
</evidence>
<gene>
    <name evidence="9" type="ORF">LQ50_00225</name>
</gene>
<feature type="transmembrane region" description="Helical" evidence="7">
    <location>
        <begin position="237"/>
        <end position="261"/>
    </location>
</feature>
<accession>A0A0B0IGQ1</accession>
<dbReference type="AlphaFoldDB" id="A0A0B0IGQ1"/>
<keyword evidence="4 7" id="KW-0812">Transmembrane</keyword>
<dbReference type="InterPro" id="IPR037185">
    <property type="entry name" value="EmrE-like"/>
</dbReference>
<evidence type="ECO:0000313" key="9">
    <source>
        <dbReference type="EMBL" id="KHF41768.1"/>
    </source>
</evidence>
<feature type="domain" description="EamA" evidence="8">
    <location>
        <begin position="7"/>
        <end position="136"/>
    </location>
</feature>